<feature type="compositionally biased region" description="Pro residues" evidence="4">
    <location>
        <begin position="561"/>
        <end position="582"/>
    </location>
</feature>
<feature type="compositionally biased region" description="Low complexity" evidence="4">
    <location>
        <begin position="652"/>
        <end position="663"/>
    </location>
</feature>
<dbReference type="Gene3D" id="3.60.15.10">
    <property type="entry name" value="Ribonuclease Z/Hydroxyacylglutathione hydrolase-like"/>
    <property type="match status" value="1"/>
</dbReference>
<evidence type="ECO:0000313" key="5">
    <source>
        <dbReference type="EMBL" id="KAJ4458411.1"/>
    </source>
</evidence>
<dbReference type="Proteomes" id="UP001141327">
    <property type="component" value="Unassembled WGS sequence"/>
</dbReference>
<feature type="region of interest" description="Disordered" evidence="4">
    <location>
        <begin position="291"/>
        <end position="326"/>
    </location>
</feature>
<evidence type="ECO:0000256" key="2">
    <source>
        <dbReference type="ARBA" id="ARBA00022801"/>
    </source>
</evidence>
<dbReference type="PANTHER" id="PTHR23240">
    <property type="entry name" value="DNA CROSS-LINK REPAIR PROTEIN PSO2/SNM1-RELATED"/>
    <property type="match status" value="1"/>
</dbReference>
<reference evidence="5" key="1">
    <citation type="journal article" date="2022" name="bioRxiv">
        <title>Genomics of Preaxostyla Flagellates Illuminates Evolutionary Transitions and the Path Towards Mitochondrial Loss.</title>
        <authorList>
            <person name="Novak L.V.F."/>
            <person name="Treitli S.C."/>
            <person name="Pyrih J."/>
            <person name="Halakuc P."/>
            <person name="Pipaliya S.V."/>
            <person name="Vacek V."/>
            <person name="Brzon O."/>
            <person name="Soukal P."/>
            <person name="Eme L."/>
            <person name="Dacks J.B."/>
            <person name="Karnkowska A."/>
            <person name="Elias M."/>
            <person name="Hampl V."/>
        </authorList>
    </citation>
    <scope>NUCLEOTIDE SEQUENCE</scope>
    <source>
        <strain evidence="5">RCP-MX</strain>
    </source>
</reference>
<feature type="region of interest" description="Disordered" evidence="4">
    <location>
        <begin position="497"/>
        <end position="670"/>
    </location>
</feature>
<feature type="compositionally biased region" description="Pro residues" evidence="4">
    <location>
        <begin position="621"/>
        <end position="631"/>
    </location>
</feature>
<evidence type="ECO:0000256" key="4">
    <source>
        <dbReference type="SAM" id="MobiDB-lite"/>
    </source>
</evidence>
<feature type="compositionally biased region" description="Basic and acidic residues" evidence="4">
    <location>
        <begin position="633"/>
        <end position="642"/>
    </location>
</feature>
<accession>A0ABQ8UGN4</accession>
<evidence type="ECO:0000256" key="1">
    <source>
        <dbReference type="ARBA" id="ARBA00022722"/>
    </source>
</evidence>
<dbReference type="EMBL" id="JAPMOS010000029">
    <property type="protein sequence ID" value="KAJ4458411.1"/>
    <property type="molecule type" value="Genomic_DNA"/>
</dbReference>
<evidence type="ECO:0000256" key="3">
    <source>
        <dbReference type="ARBA" id="ARBA00022839"/>
    </source>
</evidence>
<keyword evidence="3" id="KW-0269">Exonuclease</keyword>
<evidence type="ECO:0008006" key="7">
    <source>
        <dbReference type="Google" id="ProtNLM"/>
    </source>
</evidence>
<dbReference type="InterPro" id="IPR036866">
    <property type="entry name" value="RibonucZ/Hydroxyglut_hydro"/>
</dbReference>
<keyword evidence="2" id="KW-0378">Hydrolase</keyword>
<gene>
    <name evidence="5" type="ORF">PAPYR_5796</name>
</gene>
<evidence type="ECO:0000313" key="6">
    <source>
        <dbReference type="Proteomes" id="UP001141327"/>
    </source>
</evidence>
<keyword evidence="1" id="KW-0540">Nuclease</keyword>
<name>A0ABQ8UGN4_9EUKA</name>
<feature type="compositionally biased region" description="Low complexity" evidence="4">
    <location>
        <begin position="531"/>
        <end position="543"/>
    </location>
</feature>
<keyword evidence="6" id="KW-1185">Reference proteome</keyword>
<comment type="caution">
    <text evidence="5">The sequence shown here is derived from an EMBL/GenBank/DDBJ whole genome shotgun (WGS) entry which is preliminary data.</text>
</comment>
<organism evidence="5 6">
    <name type="scientific">Paratrimastix pyriformis</name>
    <dbReference type="NCBI Taxonomy" id="342808"/>
    <lineage>
        <taxon>Eukaryota</taxon>
        <taxon>Metamonada</taxon>
        <taxon>Preaxostyla</taxon>
        <taxon>Paratrimastigidae</taxon>
        <taxon>Paratrimastix</taxon>
    </lineage>
</organism>
<dbReference type="SUPFAM" id="SSF56281">
    <property type="entry name" value="Metallo-hydrolase/oxidoreductase"/>
    <property type="match status" value="1"/>
</dbReference>
<dbReference type="PANTHER" id="PTHR23240:SF8">
    <property type="entry name" value="PROTEIN ARTEMIS"/>
    <property type="match status" value="1"/>
</dbReference>
<proteinExistence type="predicted"/>
<sequence length="670" mass="72105">MLLKKLPFLRAKQVIALEVGASVHVVIGNPCFPATVTPIDADHCAGSLMYHFDTPHGRVLCTGDFRLCPPVHLPQLRSLCASGLDRLIIDSTLADPFWNEVPTKAVALHQCLQIIQAHPGVRTIGVVCAILGFEELAVSMAAALETKALYDPAQHKDLGLVPQLSPFLSAHPLGSAATFVESLVGSPATRARPRVALMTPRTAGQLLTRTLLTELVAHGGKFDEAHRSTLEKLLIFVPSIARFGWQPPSADTAPLPGGLAIWGVQHVLYARHSSLSELRSLVRELHPRRVDPLAPPLRPRGRDPAVPQQQPARLDCDTGAKPTTRGLAAVGRPRDLADFDPHAERMLREEEAWMQGDGARRPGDRDLATGGAEAAQCAEAAGWRDWARSQQEEYGRPGDAAVSDWARAVSRLMAEQIDDGSQDDQTLLALSSPSSSSVTVTTPSKTACHGEEDLQQEGEHFLSTVKPHPLPNDHQQATCPGSPSKCIILVDADGSPPRKCCSAAGQPEERRFSKGSADESCSTPSKLPRPADAGAECECGAAGRAKRMRAAGQDEAAQEPGPHPPSPKGDPSHLPPPPPPPATTRKQTNLCGAKDSADPSLRPPHAQQQHQRQDPLVLSPSPHPGSAPLPPTGDDRHEHETEPIVQPRLHRQQQQQPRYGQLLATDDTEW</sequence>
<protein>
    <recommendedName>
        <fullName evidence="7">DNA repair metallo-beta-lactamase domain-containing protein</fullName>
    </recommendedName>
</protein>